<dbReference type="Gene3D" id="3.40.720.10">
    <property type="entry name" value="Alkaline Phosphatase, subunit A"/>
    <property type="match status" value="1"/>
</dbReference>
<protein>
    <submittedName>
        <fullName evidence="4">DUF4976 domain-containing protein</fullName>
    </submittedName>
</protein>
<comment type="similarity">
    <text evidence="1">Belongs to the sulfatase family.</text>
</comment>
<evidence type="ECO:0000256" key="2">
    <source>
        <dbReference type="ARBA" id="ARBA00022801"/>
    </source>
</evidence>
<dbReference type="GO" id="GO:0004065">
    <property type="term" value="F:arylsulfatase activity"/>
    <property type="evidence" value="ECO:0007669"/>
    <property type="project" value="TreeGrafter"/>
</dbReference>
<dbReference type="Pfam" id="PF00884">
    <property type="entry name" value="Sulfatase"/>
    <property type="match status" value="1"/>
</dbReference>
<sequence>MEIYMEQKNNVIWIVTDQQRAESLSINGSQNCATPHLDGLARTGVNFTNAVSGFPLCCPFRGSMLTGIYPHKCVPGHEYRMNPKQKTIADIMNENGYDTFYLGKWHLDGAKEAEERAGTHIVPRQRRGGFTSWLGYENNNAQYDCYLHGHRKEKEVDLFRLPGYETNAMTDIFIEYLRERKEKEEPFFAVLSVQPPHDPYVAPANVQKNHIPSQIRFRPNVPDVPYIRDQAGKELAGYYAMIENIDENVGRIVEVLNDTGLMESTHVMFFSDHGDMHGSHGQFRKTIPYQEAVNVPFIISGEKRAAHVVNRKAGNVGDILINHVDIAPTTLGLCGIPVPEWMEGTDYSAVRILEKERPEYPESAYLQSVIPTCHDDSINKPWRGIVTKDGYKYVCFQGMDYMLYDLKQDPYEQVNLAHNDHYKELRLRLKQTLKEWIDKTQDEFLLP</sequence>
<keyword evidence="5" id="KW-1185">Reference proteome</keyword>
<dbReference type="EMBL" id="RAYQ01000011">
    <property type="protein sequence ID" value="RKI91117.1"/>
    <property type="molecule type" value="Genomic_DNA"/>
</dbReference>
<accession>A0A3A9AIA9</accession>
<organism evidence="4 5">
    <name type="scientific">Parablautia intestinalis</name>
    <dbReference type="NCBI Taxonomy" id="2320100"/>
    <lineage>
        <taxon>Bacteria</taxon>
        <taxon>Bacillati</taxon>
        <taxon>Bacillota</taxon>
        <taxon>Clostridia</taxon>
        <taxon>Lachnospirales</taxon>
        <taxon>Lachnospiraceae</taxon>
        <taxon>Parablautia</taxon>
    </lineage>
</organism>
<dbReference type="InterPro" id="IPR050738">
    <property type="entry name" value="Sulfatase"/>
</dbReference>
<dbReference type="InterPro" id="IPR000917">
    <property type="entry name" value="Sulfatase_N"/>
</dbReference>
<evidence type="ECO:0000256" key="1">
    <source>
        <dbReference type="ARBA" id="ARBA00008779"/>
    </source>
</evidence>
<evidence type="ECO:0000313" key="5">
    <source>
        <dbReference type="Proteomes" id="UP000280696"/>
    </source>
</evidence>
<comment type="caution">
    <text evidence="4">The sequence shown here is derived from an EMBL/GenBank/DDBJ whole genome shotgun (WGS) entry which is preliminary data.</text>
</comment>
<evidence type="ECO:0000313" key="4">
    <source>
        <dbReference type="EMBL" id="RKI91117.1"/>
    </source>
</evidence>
<reference evidence="4 5" key="1">
    <citation type="submission" date="2018-09" db="EMBL/GenBank/DDBJ databases">
        <title>Murine metabolic-syndrome-specific gut microbial biobank.</title>
        <authorList>
            <person name="Liu C."/>
        </authorList>
    </citation>
    <scope>NUCLEOTIDE SEQUENCE [LARGE SCALE GENOMIC DNA]</scope>
    <source>
        <strain evidence="4 5">0.1xD8-82</strain>
    </source>
</reference>
<evidence type="ECO:0000259" key="3">
    <source>
        <dbReference type="Pfam" id="PF00884"/>
    </source>
</evidence>
<feature type="domain" description="Sulfatase N-terminal" evidence="3">
    <location>
        <begin position="10"/>
        <end position="336"/>
    </location>
</feature>
<dbReference type="SUPFAM" id="SSF53649">
    <property type="entry name" value="Alkaline phosphatase-like"/>
    <property type="match status" value="1"/>
</dbReference>
<dbReference type="PANTHER" id="PTHR42693:SF53">
    <property type="entry name" value="ENDO-4-O-SULFATASE"/>
    <property type="match status" value="1"/>
</dbReference>
<dbReference type="OrthoDB" id="9762324at2"/>
<dbReference type="CDD" id="cd16034">
    <property type="entry name" value="sulfatase_like"/>
    <property type="match status" value="1"/>
</dbReference>
<keyword evidence="2" id="KW-0378">Hydrolase</keyword>
<dbReference type="AlphaFoldDB" id="A0A3A9AIA9"/>
<gene>
    <name evidence="4" type="ORF">D7V94_11485</name>
</gene>
<dbReference type="PANTHER" id="PTHR42693">
    <property type="entry name" value="ARYLSULFATASE FAMILY MEMBER"/>
    <property type="match status" value="1"/>
</dbReference>
<dbReference type="InterPro" id="IPR017850">
    <property type="entry name" value="Alkaline_phosphatase_core_sf"/>
</dbReference>
<proteinExistence type="inferred from homology"/>
<dbReference type="Proteomes" id="UP000280696">
    <property type="component" value="Unassembled WGS sequence"/>
</dbReference>
<name>A0A3A9AIA9_9FIRM</name>